<sequence>MWKKHSIKTEQSFRGYSVIQQGVWVKGNITAEGSFYIDGKIEGDLVTTQDVVIGKHGQILGTLRAGSLRLAGDIQGEVRVEGRVHLSATARLTGTLLYASLSMEEGAYLEGTIRRLQDAKDGARSNEKRLAEPIKERIERTERLRERIRPQAEREEIETGEHQ</sequence>
<evidence type="ECO:0008006" key="5">
    <source>
        <dbReference type="Google" id="ProtNLM"/>
    </source>
</evidence>
<evidence type="ECO:0000256" key="1">
    <source>
        <dbReference type="ARBA" id="ARBA00044755"/>
    </source>
</evidence>
<proteinExistence type="inferred from homology"/>
<protein>
    <recommendedName>
        <fullName evidence="5">Integral membrane protein CcmA involved in cell shape determination</fullName>
    </recommendedName>
</protein>
<dbReference type="Pfam" id="PF04519">
    <property type="entry name" value="Bactofilin"/>
    <property type="match status" value="1"/>
</dbReference>
<evidence type="ECO:0000256" key="2">
    <source>
        <dbReference type="SAM" id="MobiDB-lite"/>
    </source>
</evidence>
<dbReference type="AlphaFoldDB" id="A0A2R6Y441"/>
<dbReference type="PANTHER" id="PTHR35024:SF4">
    <property type="entry name" value="POLYMER-FORMING CYTOSKELETAL PROTEIN"/>
    <property type="match status" value="1"/>
</dbReference>
<dbReference type="InterPro" id="IPR007607">
    <property type="entry name" value="BacA/B"/>
</dbReference>
<name>A0A2R6Y441_9BACL</name>
<organism evidence="3 4">
    <name type="scientific">Candidatus Carbonibacillus altaicus</name>
    <dbReference type="NCBI Taxonomy" id="2163959"/>
    <lineage>
        <taxon>Bacteria</taxon>
        <taxon>Bacillati</taxon>
        <taxon>Bacillota</taxon>
        <taxon>Bacilli</taxon>
        <taxon>Bacillales</taxon>
        <taxon>Candidatus Carbonibacillus</taxon>
    </lineage>
</organism>
<evidence type="ECO:0000313" key="3">
    <source>
        <dbReference type="EMBL" id="PTQ57444.1"/>
    </source>
</evidence>
<dbReference type="PANTHER" id="PTHR35024">
    <property type="entry name" value="HYPOTHETICAL CYTOSOLIC PROTEIN"/>
    <property type="match status" value="1"/>
</dbReference>
<dbReference type="Proteomes" id="UP000244338">
    <property type="component" value="Unassembled WGS sequence"/>
</dbReference>
<feature type="region of interest" description="Disordered" evidence="2">
    <location>
        <begin position="142"/>
        <end position="163"/>
    </location>
</feature>
<comment type="similarity">
    <text evidence="1">Belongs to the bactofilin family.</text>
</comment>
<comment type="caution">
    <text evidence="3">The sequence shown here is derived from an EMBL/GenBank/DDBJ whole genome shotgun (WGS) entry which is preliminary data.</text>
</comment>
<gene>
    <name evidence="3" type="ORF">BSOLF_1599</name>
</gene>
<reference evidence="4" key="1">
    <citation type="journal article" date="2018" name="Sci. Rep.">
        <title>Lignite coal burning seam in the remote Altai Mountains harbors a hydrogen-driven thermophilic microbial community.</title>
        <authorList>
            <person name="Kadnikov V.V."/>
            <person name="Mardanov A.V."/>
            <person name="Ivasenko D.A."/>
            <person name="Antsiferov D.V."/>
            <person name="Beletsky A.V."/>
            <person name="Karnachuk O.V."/>
            <person name="Ravin N.V."/>
        </authorList>
    </citation>
    <scope>NUCLEOTIDE SEQUENCE [LARGE SCALE GENOMIC DNA]</scope>
</reference>
<evidence type="ECO:0000313" key="4">
    <source>
        <dbReference type="Proteomes" id="UP000244338"/>
    </source>
</evidence>
<dbReference type="EMBL" id="PEBX01000007">
    <property type="protein sequence ID" value="PTQ57444.1"/>
    <property type="molecule type" value="Genomic_DNA"/>
</dbReference>
<accession>A0A2R6Y441</accession>